<dbReference type="GO" id="GO:0005634">
    <property type="term" value="C:nucleus"/>
    <property type="evidence" value="ECO:0007669"/>
    <property type="project" value="UniProtKB-SubCell"/>
</dbReference>
<evidence type="ECO:0000256" key="7">
    <source>
        <dbReference type="ARBA" id="ARBA00023242"/>
    </source>
</evidence>
<evidence type="ECO:0000256" key="2">
    <source>
        <dbReference type="ARBA" id="ARBA00022723"/>
    </source>
</evidence>
<dbReference type="InterPro" id="IPR036236">
    <property type="entry name" value="Znf_C2H2_sf"/>
</dbReference>
<evidence type="ECO:0000256" key="1">
    <source>
        <dbReference type="ARBA" id="ARBA00004123"/>
    </source>
</evidence>
<organism evidence="12 13">
    <name type="scientific">Spodoptera frugiperda</name>
    <name type="common">Fall armyworm</name>
    <dbReference type="NCBI Taxonomy" id="7108"/>
    <lineage>
        <taxon>Eukaryota</taxon>
        <taxon>Metazoa</taxon>
        <taxon>Ecdysozoa</taxon>
        <taxon>Arthropoda</taxon>
        <taxon>Hexapoda</taxon>
        <taxon>Insecta</taxon>
        <taxon>Pterygota</taxon>
        <taxon>Neoptera</taxon>
        <taxon>Endopterygota</taxon>
        <taxon>Lepidoptera</taxon>
        <taxon>Glossata</taxon>
        <taxon>Ditrysia</taxon>
        <taxon>Noctuoidea</taxon>
        <taxon>Noctuidae</taxon>
        <taxon>Amphipyrinae</taxon>
        <taxon>Spodoptera</taxon>
    </lineage>
</organism>
<keyword evidence="6" id="KW-0238">DNA-binding</keyword>
<dbReference type="SUPFAM" id="SSF57667">
    <property type="entry name" value="beta-beta-alpha zinc fingers"/>
    <property type="match status" value="4"/>
</dbReference>
<dbReference type="PROSITE" id="PS51915">
    <property type="entry name" value="ZAD"/>
    <property type="match status" value="1"/>
</dbReference>
<feature type="binding site" evidence="9">
    <location>
        <position position="9"/>
    </location>
    <ligand>
        <name>Zn(2+)</name>
        <dbReference type="ChEBI" id="CHEBI:29105"/>
    </ligand>
</feature>
<evidence type="ECO:0000256" key="4">
    <source>
        <dbReference type="ARBA" id="ARBA00022771"/>
    </source>
</evidence>
<comment type="subcellular location">
    <subcellularLocation>
        <location evidence="1">Nucleus</location>
    </subcellularLocation>
</comment>
<dbReference type="SUPFAM" id="SSF57716">
    <property type="entry name" value="Glucocorticoid receptor-like (DNA-binding domain)"/>
    <property type="match status" value="1"/>
</dbReference>
<dbReference type="RefSeq" id="XP_050551146.1">
    <property type="nucleotide sequence ID" value="XM_050695189.1"/>
</dbReference>
<keyword evidence="3" id="KW-0677">Repeat</keyword>
<dbReference type="Proteomes" id="UP000829999">
    <property type="component" value="Chromosome 7"/>
</dbReference>
<dbReference type="InterPro" id="IPR012934">
    <property type="entry name" value="Znf_AD"/>
</dbReference>
<evidence type="ECO:0000259" key="11">
    <source>
        <dbReference type="PROSITE" id="PS51915"/>
    </source>
</evidence>
<feature type="domain" description="C2H2-type" evidence="10">
    <location>
        <begin position="337"/>
        <end position="361"/>
    </location>
</feature>
<keyword evidence="12" id="KW-1185">Reference proteome</keyword>
<accession>A0A9R0DQU6</accession>
<evidence type="ECO:0000256" key="6">
    <source>
        <dbReference type="ARBA" id="ARBA00023125"/>
    </source>
</evidence>
<gene>
    <name evidence="13" type="primary">LOC118266001</name>
</gene>
<dbReference type="SMART" id="SM00355">
    <property type="entry name" value="ZnF_C2H2"/>
    <property type="match status" value="7"/>
</dbReference>
<dbReference type="PROSITE" id="PS50157">
    <property type="entry name" value="ZINC_FINGER_C2H2_2"/>
    <property type="match status" value="6"/>
</dbReference>
<feature type="domain" description="ZAD" evidence="11">
    <location>
        <begin position="4"/>
        <end position="77"/>
    </location>
</feature>
<evidence type="ECO:0000259" key="10">
    <source>
        <dbReference type="PROSITE" id="PS50157"/>
    </source>
</evidence>
<reference evidence="13" key="1">
    <citation type="submission" date="2025-08" db="UniProtKB">
        <authorList>
            <consortium name="RefSeq"/>
        </authorList>
    </citation>
    <scope>IDENTIFICATION</scope>
    <source>
        <tissue evidence="13">Whole larval tissue</tissue>
    </source>
</reference>
<dbReference type="FunFam" id="3.30.160.60:FF:002343">
    <property type="entry name" value="Zinc finger protein 33A"/>
    <property type="match status" value="2"/>
</dbReference>
<feature type="domain" description="C2H2-type" evidence="10">
    <location>
        <begin position="165"/>
        <end position="196"/>
    </location>
</feature>
<dbReference type="SMART" id="SM00868">
    <property type="entry name" value="zf-AD"/>
    <property type="match status" value="1"/>
</dbReference>
<dbReference type="OrthoDB" id="9411774at2759"/>
<dbReference type="InterPro" id="IPR013087">
    <property type="entry name" value="Znf_C2H2_type"/>
</dbReference>
<dbReference type="FunFam" id="3.30.160.60:FF:001465">
    <property type="entry name" value="Zinc finger protein 560"/>
    <property type="match status" value="1"/>
</dbReference>
<evidence type="ECO:0000256" key="9">
    <source>
        <dbReference type="PROSITE-ProRule" id="PRU01263"/>
    </source>
</evidence>
<evidence type="ECO:0000256" key="3">
    <source>
        <dbReference type="ARBA" id="ARBA00022737"/>
    </source>
</evidence>
<evidence type="ECO:0000313" key="13">
    <source>
        <dbReference type="RefSeq" id="XP_050551146.1"/>
    </source>
</evidence>
<keyword evidence="4 8" id="KW-0863">Zinc-finger</keyword>
<name>A0A9R0DQU6_SPOFR</name>
<dbReference type="AlphaFoldDB" id="A0A9R0DQU6"/>
<dbReference type="GO" id="GO:0000122">
    <property type="term" value="P:negative regulation of transcription by RNA polymerase II"/>
    <property type="evidence" value="ECO:0007669"/>
    <property type="project" value="UniProtKB-ARBA"/>
</dbReference>
<proteinExistence type="predicted"/>
<keyword evidence="5 9" id="KW-0862">Zinc</keyword>
<keyword evidence="2 9" id="KW-0479">Metal-binding</keyword>
<sequence>MTTNICRVCLNHEYLVNIFKKVNFLTISAKLMSVAKVHIASGDGLPETICSKCVQKLDNCIEFIELCESSDMKLRSLLENKTTDAKLLIGNIRINNSRNDNFITENDGSLSPKSEAEKLFIDESIDHSLIDQTTLNEEFLENEIVVKTKIEHDTARIENKKSRKQQCFTCGKVVSSRRLFRFRLKTHMQTHTGERPYTCPHCNKNFSLAQNLKVHLRVHTGEKPLLCPICGDAFAQSAGLAAHKRKHSGILPYVCKLCPRSFRTIGHLQYHTRRHTGEKNFECDTCGRAFITRSDLKRHLLTHTGARPHVCCICGIRLRRNADVKRHMQLTHNKSVYTCAHCPADFLKKSELEKHVKTHAN</sequence>
<dbReference type="Gene3D" id="3.40.1800.20">
    <property type="match status" value="1"/>
</dbReference>
<feature type="binding site" evidence="9">
    <location>
        <position position="53"/>
    </location>
    <ligand>
        <name>Zn(2+)</name>
        <dbReference type="ChEBI" id="CHEBI:29105"/>
    </ligand>
</feature>
<feature type="domain" description="C2H2-type" evidence="10">
    <location>
        <begin position="281"/>
        <end position="308"/>
    </location>
</feature>
<dbReference type="Pfam" id="PF07776">
    <property type="entry name" value="zf-AD"/>
    <property type="match status" value="1"/>
</dbReference>
<dbReference type="GO" id="GO:0008270">
    <property type="term" value="F:zinc ion binding"/>
    <property type="evidence" value="ECO:0007669"/>
    <property type="project" value="UniProtKB-UniRule"/>
</dbReference>
<dbReference type="Pfam" id="PF00096">
    <property type="entry name" value="zf-C2H2"/>
    <property type="match status" value="4"/>
</dbReference>
<dbReference type="PROSITE" id="PS00028">
    <property type="entry name" value="ZINC_FINGER_C2H2_1"/>
    <property type="match status" value="5"/>
</dbReference>
<feature type="domain" description="C2H2-type" evidence="10">
    <location>
        <begin position="225"/>
        <end position="252"/>
    </location>
</feature>
<feature type="domain" description="C2H2-type" evidence="10">
    <location>
        <begin position="197"/>
        <end position="224"/>
    </location>
</feature>
<dbReference type="GO" id="GO:0003700">
    <property type="term" value="F:DNA-binding transcription factor activity"/>
    <property type="evidence" value="ECO:0007669"/>
    <property type="project" value="TreeGrafter"/>
</dbReference>
<evidence type="ECO:0000256" key="5">
    <source>
        <dbReference type="ARBA" id="ARBA00022833"/>
    </source>
</evidence>
<feature type="binding site" evidence="9">
    <location>
        <position position="50"/>
    </location>
    <ligand>
        <name>Zn(2+)</name>
        <dbReference type="ChEBI" id="CHEBI:29105"/>
    </ligand>
</feature>
<dbReference type="Gene3D" id="3.30.160.60">
    <property type="entry name" value="Classic Zinc Finger"/>
    <property type="match status" value="6"/>
</dbReference>
<dbReference type="PANTHER" id="PTHR24390:SF159">
    <property type="entry name" value="GROWTH FACTOR INDEPENDENT 1 TRANSCRIPTIONAL REPRESSOR"/>
    <property type="match status" value="1"/>
</dbReference>
<dbReference type="PANTHER" id="PTHR24390">
    <property type="entry name" value="ZINC FINGER PROTEIN"/>
    <property type="match status" value="1"/>
</dbReference>
<evidence type="ECO:0000313" key="12">
    <source>
        <dbReference type="Proteomes" id="UP000829999"/>
    </source>
</evidence>
<dbReference type="FunFam" id="3.30.160.60:FF:000072">
    <property type="entry name" value="zinc finger protein 143 isoform X1"/>
    <property type="match status" value="1"/>
</dbReference>
<protein>
    <submittedName>
        <fullName evidence="13">Zinc finger protein 32-like isoform X1</fullName>
    </submittedName>
</protein>
<feature type="domain" description="C2H2-type" evidence="10">
    <location>
        <begin position="253"/>
        <end position="280"/>
    </location>
</feature>
<evidence type="ECO:0000256" key="8">
    <source>
        <dbReference type="PROSITE-ProRule" id="PRU00042"/>
    </source>
</evidence>
<dbReference type="GO" id="GO:0000978">
    <property type="term" value="F:RNA polymerase II cis-regulatory region sequence-specific DNA binding"/>
    <property type="evidence" value="ECO:0007669"/>
    <property type="project" value="TreeGrafter"/>
</dbReference>
<dbReference type="GeneID" id="118266001"/>
<keyword evidence="7" id="KW-0539">Nucleus</keyword>
<feature type="binding site" evidence="9">
    <location>
        <position position="6"/>
    </location>
    <ligand>
        <name>Zn(2+)</name>
        <dbReference type="ChEBI" id="CHEBI:29105"/>
    </ligand>
</feature>